<reference evidence="2 3" key="1">
    <citation type="journal article" date="2016" name="Proc. Natl. Acad. Sci. U.S.A.">
        <title>Comparative genomics of biotechnologically important yeasts.</title>
        <authorList>
            <person name="Riley R."/>
            <person name="Haridas S."/>
            <person name="Wolfe K.H."/>
            <person name="Lopes M.R."/>
            <person name="Hittinger C.T."/>
            <person name="Goeker M."/>
            <person name="Salamov A.A."/>
            <person name="Wisecaver J.H."/>
            <person name="Long T.M."/>
            <person name="Calvey C.H."/>
            <person name="Aerts A.L."/>
            <person name="Barry K.W."/>
            <person name="Choi C."/>
            <person name="Clum A."/>
            <person name="Coughlan A.Y."/>
            <person name="Deshpande S."/>
            <person name="Douglass A.P."/>
            <person name="Hanson S.J."/>
            <person name="Klenk H.-P."/>
            <person name="LaButti K.M."/>
            <person name="Lapidus A."/>
            <person name="Lindquist E.A."/>
            <person name="Lipzen A.M."/>
            <person name="Meier-Kolthoff J.P."/>
            <person name="Ohm R.A."/>
            <person name="Otillar R.P."/>
            <person name="Pangilinan J.L."/>
            <person name="Peng Y."/>
            <person name="Rokas A."/>
            <person name="Rosa C.A."/>
            <person name="Scheuner C."/>
            <person name="Sibirny A.A."/>
            <person name="Slot J.C."/>
            <person name="Stielow J.B."/>
            <person name="Sun H."/>
            <person name="Kurtzman C.P."/>
            <person name="Blackwell M."/>
            <person name="Grigoriev I.V."/>
            <person name="Jeffries T.W."/>
        </authorList>
    </citation>
    <scope>NUCLEOTIDE SEQUENCE [LARGE SCALE GENOMIC DNA]</scope>
    <source>
        <strain evidence="2 3">NRRL Y-11557</strain>
    </source>
</reference>
<keyword evidence="3" id="KW-1185">Reference proteome</keyword>
<evidence type="ECO:0000313" key="2">
    <source>
        <dbReference type="EMBL" id="ODQ72808.1"/>
    </source>
</evidence>
<sequence length="76" mass="8318">MLLLVSSTQIFLPQIALASCCCRVTWNLLSSSKIVCFGQAEQSGFTRRRRLGFYNAKLIPPNFSVVGNIFSSSVGS</sequence>
<evidence type="ECO:0000313" key="3">
    <source>
        <dbReference type="Proteomes" id="UP000094385"/>
    </source>
</evidence>
<accession>A0A1E3Q5F4</accession>
<dbReference type="AlphaFoldDB" id="A0A1E3Q5F4"/>
<dbReference type="EMBL" id="KV454295">
    <property type="protein sequence ID" value="ODQ72808.1"/>
    <property type="molecule type" value="Genomic_DNA"/>
</dbReference>
<dbReference type="Proteomes" id="UP000094385">
    <property type="component" value="Unassembled WGS sequence"/>
</dbReference>
<evidence type="ECO:0008006" key="4">
    <source>
        <dbReference type="Google" id="ProtNLM"/>
    </source>
</evidence>
<feature type="signal peptide" evidence="1">
    <location>
        <begin position="1"/>
        <end position="18"/>
    </location>
</feature>
<proteinExistence type="predicted"/>
<evidence type="ECO:0000256" key="1">
    <source>
        <dbReference type="SAM" id="SignalP"/>
    </source>
</evidence>
<name>A0A1E3Q5F4_LIPST</name>
<keyword evidence="1" id="KW-0732">Signal</keyword>
<feature type="chain" id="PRO_5009134087" description="Secreted protein" evidence="1">
    <location>
        <begin position="19"/>
        <end position="76"/>
    </location>
</feature>
<organism evidence="2 3">
    <name type="scientific">Lipomyces starkeyi NRRL Y-11557</name>
    <dbReference type="NCBI Taxonomy" id="675824"/>
    <lineage>
        <taxon>Eukaryota</taxon>
        <taxon>Fungi</taxon>
        <taxon>Dikarya</taxon>
        <taxon>Ascomycota</taxon>
        <taxon>Saccharomycotina</taxon>
        <taxon>Lipomycetes</taxon>
        <taxon>Lipomycetales</taxon>
        <taxon>Lipomycetaceae</taxon>
        <taxon>Lipomyces</taxon>
    </lineage>
</organism>
<gene>
    <name evidence="2" type="ORF">LIPSTDRAFT_72449</name>
</gene>
<protein>
    <recommendedName>
        <fullName evidence="4">Secreted protein</fullName>
    </recommendedName>
</protein>